<organism evidence="4 5">
    <name type="scientific">Dyadobacter luteus</name>
    <dbReference type="NCBI Taxonomy" id="2259619"/>
    <lineage>
        <taxon>Bacteria</taxon>
        <taxon>Pseudomonadati</taxon>
        <taxon>Bacteroidota</taxon>
        <taxon>Cytophagia</taxon>
        <taxon>Cytophagales</taxon>
        <taxon>Spirosomataceae</taxon>
        <taxon>Dyadobacter</taxon>
    </lineage>
</organism>
<evidence type="ECO:0000259" key="3">
    <source>
        <dbReference type="Pfam" id="PF03061"/>
    </source>
</evidence>
<keyword evidence="2" id="KW-0378">Hydrolase</keyword>
<comment type="caution">
    <text evidence="4">The sequence shown here is derived from an EMBL/GenBank/DDBJ whole genome shotgun (WGS) entry which is preliminary data.</text>
</comment>
<dbReference type="GO" id="GO:0005829">
    <property type="term" value="C:cytosol"/>
    <property type="evidence" value="ECO:0007669"/>
    <property type="project" value="TreeGrafter"/>
</dbReference>
<keyword evidence="5" id="KW-1185">Reference proteome</keyword>
<dbReference type="AlphaFoldDB" id="A0A3D8YEP6"/>
<reference evidence="4 5" key="1">
    <citation type="submission" date="2018-07" db="EMBL/GenBank/DDBJ databases">
        <title>Dyadobacter roseus sp. nov., isolated from rose rhizosphere soil.</title>
        <authorList>
            <person name="Chen L."/>
        </authorList>
    </citation>
    <scope>NUCLEOTIDE SEQUENCE [LARGE SCALE GENOMIC DNA]</scope>
    <source>
        <strain evidence="4 5">RS19</strain>
    </source>
</reference>
<protein>
    <submittedName>
        <fullName evidence="4">Thioesterase</fullName>
    </submittedName>
</protein>
<dbReference type="InterPro" id="IPR029069">
    <property type="entry name" value="HotDog_dom_sf"/>
</dbReference>
<dbReference type="Gene3D" id="3.10.129.10">
    <property type="entry name" value="Hotdog Thioesterase"/>
    <property type="match status" value="1"/>
</dbReference>
<dbReference type="InterPro" id="IPR003736">
    <property type="entry name" value="PAAI_dom"/>
</dbReference>
<dbReference type="InterPro" id="IPR006683">
    <property type="entry name" value="Thioestr_dom"/>
</dbReference>
<dbReference type="OrthoDB" id="9798208at2"/>
<gene>
    <name evidence="4" type="ORF">DSL64_07165</name>
</gene>
<dbReference type="PANTHER" id="PTHR43240">
    <property type="entry name" value="1,4-DIHYDROXY-2-NAPHTHOYL-COA THIOESTERASE 1"/>
    <property type="match status" value="1"/>
</dbReference>
<dbReference type="SUPFAM" id="SSF54637">
    <property type="entry name" value="Thioesterase/thiol ester dehydrase-isomerase"/>
    <property type="match status" value="1"/>
</dbReference>
<dbReference type="RefSeq" id="WP_115829992.1">
    <property type="nucleotide sequence ID" value="NZ_QNUL01000004.1"/>
</dbReference>
<dbReference type="Proteomes" id="UP000256373">
    <property type="component" value="Unassembled WGS sequence"/>
</dbReference>
<dbReference type="CDD" id="cd03443">
    <property type="entry name" value="PaaI_thioesterase"/>
    <property type="match status" value="1"/>
</dbReference>
<evidence type="ECO:0000256" key="1">
    <source>
        <dbReference type="ARBA" id="ARBA00008324"/>
    </source>
</evidence>
<dbReference type="PANTHER" id="PTHR43240:SF5">
    <property type="entry name" value="1,4-DIHYDROXY-2-NAPHTHOYL-COA THIOESTERASE 1"/>
    <property type="match status" value="1"/>
</dbReference>
<evidence type="ECO:0000256" key="2">
    <source>
        <dbReference type="ARBA" id="ARBA00022801"/>
    </source>
</evidence>
<dbReference type="GO" id="GO:0061522">
    <property type="term" value="F:1,4-dihydroxy-2-naphthoyl-CoA thioesterase activity"/>
    <property type="evidence" value="ECO:0007669"/>
    <property type="project" value="TreeGrafter"/>
</dbReference>
<feature type="domain" description="Thioesterase" evidence="3">
    <location>
        <begin position="49"/>
        <end position="128"/>
    </location>
</feature>
<accession>A0A3D8YEP6</accession>
<sequence length="141" mass="15347">MFTNSVTLDDLHAMSVPTLANHLGIEFTEIGTDYIVARMPVDQRTHQPFGILHGGASVVLAETLGSIASYLCLKDPAKQHAVGLEINANHVRSVKSGFVYGKVTPIHVGRSTQVWEIKIANEENKLVCISRLTVAIVDANR</sequence>
<evidence type="ECO:0000313" key="4">
    <source>
        <dbReference type="EMBL" id="REA62695.1"/>
    </source>
</evidence>
<comment type="similarity">
    <text evidence="1">Belongs to the thioesterase PaaI family.</text>
</comment>
<proteinExistence type="inferred from homology"/>
<dbReference type="EMBL" id="QNUL01000004">
    <property type="protein sequence ID" value="REA62695.1"/>
    <property type="molecule type" value="Genomic_DNA"/>
</dbReference>
<name>A0A3D8YEP6_9BACT</name>
<evidence type="ECO:0000313" key="5">
    <source>
        <dbReference type="Proteomes" id="UP000256373"/>
    </source>
</evidence>
<dbReference type="NCBIfam" id="TIGR00369">
    <property type="entry name" value="unchar_dom_1"/>
    <property type="match status" value="1"/>
</dbReference>
<dbReference type="Pfam" id="PF03061">
    <property type="entry name" value="4HBT"/>
    <property type="match status" value="1"/>
</dbReference>